<evidence type="ECO:0000313" key="4">
    <source>
        <dbReference type="Proteomes" id="UP001155901"/>
    </source>
</evidence>
<dbReference type="GO" id="GO:0005509">
    <property type="term" value="F:calcium ion binding"/>
    <property type="evidence" value="ECO:0007669"/>
    <property type="project" value="TreeGrafter"/>
</dbReference>
<dbReference type="PANTHER" id="PTHR10907">
    <property type="entry name" value="REGUCALCIN"/>
    <property type="match status" value="1"/>
</dbReference>
<dbReference type="EMBL" id="JAHTGR010000004">
    <property type="protein sequence ID" value="MBV6321218.1"/>
    <property type="molecule type" value="Genomic_DNA"/>
</dbReference>
<dbReference type="RefSeq" id="WP_217941973.1">
    <property type="nucleotide sequence ID" value="NZ_JAHTGR010000004.1"/>
</dbReference>
<name>A0AA41HCG2_9BURK</name>
<dbReference type="Proteomes" id="UP001162889">
    <property type="component" value="Unassembled WGS sequence"/>
</dbReference>
<evidence type="ECO:0000313" key="3">
    <source>
        <dbReference type="EMBL" id="MCP2009536.1"/>
    </source>
</evidence>
<feature type="domain" description="SMP-30/Gluconolactonase/LRE-like region" evidence="1">
    <location>
        <begin position="21"/>
        <end position="268"/>
    </location>
</feature>
<dbReference type="Proteomes" id="UP001155901">
    <property type="component" value="Unassembled WGS sequence"/>
</dbReference>
<comment type="caution">
    <text evidence="2">The sequence shown here is derived from an EMBL/GenBank/DDBJ whole genome shotgun (WGS) entry which is preliminary data.</text>
</comment>
<reference evidence="2" key="1">
    <citation type="submission" date="2021-07" db="EMBL/GenBank/DDBJ databases">
        <title>Characterization of violacein-producing bacteria and related species.</title>
        <authorList>
            <person name="Wilson H.S."/>
            <person name="De Leon M.E."/>
        </authorList>
    </citation>
    <scope>NUCLEOTIDE SEQUENCE</scope>
    <source>
        <strain evidence="2">HSC-15S17</strain>
    </source>
</reference>
<evidence type="ECO:0000259" key="1">
    <source>
        <dbReference type="Pfam" id="PF08450"/>
    </source>
</evidence>
<dbReference type="EMBL" id="JALJZU010000006">
    <property type="protein sequence ID" value="MCP2009536.1"/>
    <property type="molecule type" value="Genomic_DNA"/>
</dbReference>
<gene>
    <name evidence="2" type="ORF">KVP70_09745</name>
    <name evidence="3" type="ORF">L1274_003265</name>
</gene>
<dbReference type="InterPro" id="IPR013658">
    <property type="entry name" value="SGL"/>
</dbReference>
<evidence type="ECO:0000313" key="2">
    <source>
        <dbReference type="EMBL" id="MBV6321218.1"/>
    </source>
</evidence>
<dbReference type="GO" id="GO:0004341">
    <property type="term" value="F:gluconolactonase activity"/>
    <property type="evidence" value="ECO:0007669"/>
    <property type="project" value="TreeGrafter"/>
</dbReference>
<proteinExistence type="predicted"/>
<dbReference type="AlphaFoldDB" id="A0AA41HCG2"/>
<reference evidence="3" key="2">
    <citation type="submission" date="2022-03" db="EMBL/GenBank/DDBJ databases">
        <title>Genome Encyclopedia of Bacteria and Archaea VI: Functional Genomics of Type Strains.</title>
        <authorList>
            <person name="Whitman W."/>
        </authorList>
    </citation>
    <scope>NUCLEOTIDE SEQUENCE</scope>
    <source>
        <strain evidence="3">HSC-15S17</strain>
    </source>
</reference>
<protein>
    <submittedName>
        <fullName evidence="2">SMP-30/gluconolactonase/LRE family protein</fullName>
    </submittedName>
    <submittedName>
        <fullName evidence="3">Sugar lactone lactonase YvrE</fullName>
    </submittedName>
</protein>
<organism evidence="2 4">
    <name type="scientific">Duganella violaceipulchra</name>
    <dbReference type="NCBI Taxonomy" id="2849652"/>
    <lineage>
        <taxon>Bacteria</taxon>
        <taxon>Pseudomonadati</taxon>
        <taxon>Pseudomonadota</taxon>
        <taxon>Betaproteobacteria</taxon>
        <taxon>Burkholderiales</taxon>
        <taxon>Oxalobacteraceae</taxon>
        <taxon>Telluria group</taxon>
        <taxon>Duganella</taxon>
    </lineage>
</organism>
<accession>A0AA41HCG2</accession>
<sequence length="302" mass="32753">MSTPHIEVEVKVAFDAVMQTGECPLWHAQEQALYWVDIPAFTVHRLDPATGAHRSWKLSSEPATLAVSDQGGLVVAMRSGFAHLDTGSDEVRLTEIAAAPYDTAITRFNDGHVDGAGRFWVGTIYEPRDKPAAEMFVLERGAIRKAWSGGMTNSNGLGFSPDYSAMYHADTSAHRVTKLDFDVATGLASNQRLLHQFSMDKEHNYGGRPDGAAVDSEGNYWVAMFEGARLAKLSPTGELIGEIKLPVRCPTMPAFGGADLRTLYVTSAGARPAPELAQFPLSGKLLSIRVDVAGRTEPSYIE</sequence>
<dbReference type="Pfam" id="PF08450">
    <property type="entry name" value="SGL"/>
    <property type="match status" value="1"/>
</dbReference>
<evidence type="ECO:0000313" key="5">
    <source>
        <dbReference type="Proteomes" id="UP001162889"/>
    </source>
</evidence>
<dbReference type="GO" id="GO:0019853">
    <property type="term" value="P:L-ascorbic acid biosynthetic process"/>
    <property type="evidence" value="ECO:0007669"/>
    <property type="project" value="TreeGrafter"/>
</dbReference>
<keyword evidence="5" id="KW-1185">Reference proteome</keyword>
<dbReference type="PANTHER" id="PTHR10907:SF47">
    <property type="entry name" value="REGUCALCIN"/>
    <property type="match status" value="1"/>
</dbReference>